<feature type="signal peptide" evidence="9">
    <location>
        <begin position="1"/>
        <end position="21"/>
    </location>
</feature>
<dbReference type="GO" id="GO:0005576">
    <property type="term" value="C:extracellular region"/>
    <property type="evidence" value="ECO:0007669"/>
    <property type="project" value="UniProtKB-SubCell"/>
</dbReference>
<feature type="compositionally biased region" description="Low complexity" evidence="8">
    <location>
        <begin position="344"/>
        <end position="357"/>
    </location>
</feature>
<evidence type="ECO:0000259" key="10">
    <source>
        <dbReference type="PROSITE" id="PS51110"/>
    </source>
</evidence>
<feature type="domain" description="Saposin A-type" evidence="10">
    <location>
        <begin position="22"/>
        <end position="62"/>
    </location>
</feature>
<evidence type="ECO:0000256" key="6">
    <source>
        <dbReference type="ARBA" id="ARBA00023180"/>
    </source>
</evidence>
<dbReference type="PROSITE" id="PS51110">
    <property type="entry name" value="SAP_A"/>
    <property type="match status" value="1"/>
</dbReference>
<keyword evidence="7" id="KW-0676">Redox-active center</keyword>
<organism evidence="11 12">
    <name type="scientific">Etheostoma spectabile</name>
    <name type="common">orangethroat darter</name>
    <dbReference type="NCBI Taxonomy" id="54343"/>
    <lineage>
        <taxon>Eukaryota</taxon>
        <taxon>Metazoa</taxon>
        <taxon>Chordata</taxon>
        <taxon>Craniata</taxon>
        <taxon>Vertebrata</taxon>
        <taxon>Euteleostomi</taxon>
        <taxon>Actinopterygii</taxon>
        <taxon>Neopterygii</taxon>
        <taxon>Teleostei</taxon>
        <taxon>Neoteleostei</taxon>
        <taxon>Acanthomorphata</taxon>
        <taxon>Eupercaria</taxon>
        <taxon>Perciformes</taxon>
        <taxon>Percoidei</taxon>
        <taxon>Percidae</taxon>
        <taxon>Etheostomatinae</taxon>
        <taxon>Etheostoma</taxon>
    </lineage>
</organism>
<comment type="subcellular location">
    <subcellularLocation>
        <location evidence="7">Secreted</location>
    </subcellularLocation>
    <subcellularLocation>
        <location evidence="7">Lysosome</location>
    </subcellularLocation>
</comment>
<protein>
    <recommendedName>
        <fullName evidence="7">Gamma-interferon-inducible lysosomal thiol reductase</fullName>
        <ecNumber evidence="7">1.8.-.-</ecNumber>
    </recommendedName>
    <alternativeName>
        <fullName evidence="7">Gamma-interferon-inducible protein IP-30</fullName>
    </alternativeName>
</protein>
<proteinExistence type="inferred from homology"/>
<comment type="similarity">
    <text evidence="1 7">Belongs to the GILT family.</text>
</comment>
<evidence type="ECO:0000256" key="3">
    <source>
        <dbReference type="ARBA" id="ARBA00022525"/>
    </source>
</evidence>
<dbReference type="InterPro" id="IPR004911">
    <property type="entry name" value="Interferon-induced_GILT"/>
</dbReference>
<accession>A0A5J5DA49</accession>
<dbReference type="Pfam" id="PF03227">
    <property type="entry name" value="GILT"/>
    <property type="match status" value="1"/>
</dbReference>
<feature type="chain" id="PRO_5023812067" description="Gamma-interferon-inducible lysosomal thiol reductase" evidence="9">
    <location>
        <begin position="22"/>
        <end position="376"/>
    </location>
</feature>
<sequence length="376" mass="40605">MKLSGLLAVILFVCADRRSFGMSHPKPACRYPPSQWCRSLEIAISCNVQKQCMEVNATRPNQNVPPVSVTLYYESLCPDSRVFITQQLFPTWTMLQDIMAVTLVPYGNAKEIPSANSPFTCQHGEPQCKGNMIEACIIHLAGHSAFQIIYCMESATNVLNAVQPCLQLYAPSVSWSSVNSCLKGGLGRKLMHANAAMTRALNPAHTHVPWVTFNGEYTENEEEKMTLSLFRLVCQLYKYHALAPPFFPDYIGKGLPCRRLSTSSTRVSQAGQVVLVVTCPYVGTPPRRSPCSVLCRRPPAPGKPASCGGSARTWQPDSGSETGEARGGGTCCCGGLGTKRGRRSPGAAPHPTGTPPQGGSPGQTLPPPHPLLPPPE</sequence>
<evidence type="ECO:0000256" key="8">
    <source>
        <dbReference type="SAM" id="MobiDB-lite"/>
    </source>
</evidence>
<feature type="compositionally biased region" description="Polar residues" evidence="8">
    <location>
        <begin position="312"/>
        <end position="321"/>
    </location>
</feature>
<keyword evidence="5 7" id="KW-1015">Disulfide bond</keyword>
<evidence type="ECO:0000313" key="12">
    <source>
        <dbReference type="Proteomes" id="UP000327493"/>
    </source>
</evidence>
<keyword evidence="7" id="KW-0458">Lysosome</keyword>
<evidence type="ECO:0000256" key="5">
    <source>
        <dbReference type="ARBA" id="ARBA00023157"/>
    </source>
</evidence>
<keyword evidence="7" id="KW-0560">Oxidoreductase</keyword>
<reference evidence="11 12" key="1">
    <citation type="submission" date="2019-08" db="EMBL/GenBank/DDBJ databases">
        <title>A chromosome-level genome assembly, high-density linkage maps, and genome scans reveal the genomic architecture of hybrid incompatibilities underlying speciation via character displacement in darters (Percidae: Etheostominae).</title>
        <authorList>
            <person name="Moran R.L."/>
            <person name="Catchen J.M."/>
            <person name="Fuller R.C."/>
        </authorList>
    </citation>
    <scope>NUCLEOTIDE SEQUENCE [LARGE SCALE GENOMIC DNA]</scope>
    <source>
        <strain evidence="11">EspeVRDwgs_2016</strain>
        <tissue evidence="11">Muscle</tissue>
    </source>
</reference>
<dbReference type="Pfam" id="PF02199">
    <property type="entry name" value="SapA"/>
    <property type="match status" value="1"/>
</dbReference>
<keyword evidence="12" id="KW-1185">Reference proteome</keyword>
<evidence type="ECO:0000256" key="1">
    <source>
        <dbReference type="ARBA" id="ARBA00005679"/>
    </source>
</evidence>
<evidence type="ECO:0000256" key="7">
    <source>
        <dbReference type="RuleBase" id="RU369109"/>
    </source>
</evidence>
<keyword evidence="6 7" id="KW-0325">Glycoprotein</keyword>
<keyword evidence="7" id="KW-0391">Immunity</keyword>
<keyword evidence="4 7" id="KW-0732">Signal</keyword>
<dbReference type="PANTHER" id="PTHR13234">
    <property type="entry name" value="GAMMA-INTERFERON INDUCIBLE LYSOSOMAL THIOL REDUCTASE GILT"/>
    <property type="match status" value="1"/>
</dbReference>
<evidence type="ECO:0000313" key="11">
    <source>
        <dbReference type="EMBL" id="KAA8589435.1"/>
    </source>
</evidence>
<dbReference type="GO" id="GO:0016671">
    <property type="term" value="F:oxidoreductase activity, acting on a sulfur group of donors, disulfide as acceptor"/>
    <property type="evidence" value="ECO:0007669"/>
    <property type="project" value="UniProtKB-UniRule"/>
</dbReference>
<keyword evidence="3 7" id="KW-0964">Secreted</keyword>
<dbReference type="InterPro" id="IPR003119">
    <property type="entry name" value="SAP_A"/>
</dbReference>
<evidence type="ECO:0000256" key="4">
    <source>
        <dbReference type="ARBA" id="ARBA00022729"/>
    </source>
</evidence>
<dbReference type="Proteomes" id="UP000327493">
    <property type="component" value="Chromosome 9"/>
</dbReference>
<comment type="caution">
    <text evidence="11">The sequence shown here is derived from an EMBL/GenBank/DDBJ whole genome shotgun (WGS) entry which is preliminary data.</text>
</comment>
<dbReference type="GO" id="GO:0005764">
    <property type="term" value="C:lysosome"/>
    <property type="evidence" value="ECO:0007669"/>
    <property type="project" value="UniProtKB-SubCell"/>
</dbReference>
<dbReference type="AlphaFoldDB" id="A0A5J5DA49"/>
<dbReference type="PANTHER" id="PTHR13234:SF45">
    <property type="entry name" value="GAMMA-INTERFERON-INDUCIBLE LYSOSOMAL THIOL REDUCTASE-LIKE"/>
    <property type="match status" value="1"/>
</dbReference>
<gene>
    <name evidence="11" type="ORF">FQN60_012800</name>
</gene>
<name>A0A5J5DA49_9PERO</name>
<comment type="subunit">
    <text evidence="2 7">Dimer; disulfide-linked.</text>
</comment>
<comment type="function">
    <text evidence="7">Lysosomal thiol reductase that can reduce protein disulfide bonds. Facilitates the complete unfolding of proteins destined for lysosomal degradation. Plays an important role in antigen processing.</text>
</comment>
<feature type="compositionally biased region" description="Pro residues" evidence="8">
    <location>
        <begin position="364"/>
        <end position="376"/>
    </location>
</feature>
<feature type="region of interest" description="Disordered" evidence="8">
    <location>
        <begin position="301"/>
        <end position="376"/>
    </location>
</feature>
<dbReference type="GO" id="GO:0002376">
    <property type="term" value="P:immune system process"/>
    <property type="evidence" value="ECO:0007669"/>
    <property type="project" value="UniProtKB-KW"/>
</dbReference>
<evidence type="ECO:0000256" key="2">
    <source>
        <dbReference type="ARBA" id="ARBA00011615"/>
    </source>
</evidence>
<dbReference type="EMBL" id="VOFY01000009">
    <property type="protein sequence ID" value="KAA8589435.1"/>
    <property type="molecule type" value="Genomic_DNA"/>
</dbReference>
<dbReference type="EC" id="1.8.-.-" evidence="7"/>
<evidence type="ECO:0000256" key="9">
    <source>
        <dbReference type="SAM" id="SignalP"/>
    </source>
</evidence>